<evidence type="ECO:0000313" key="2">
    <source>
        <dbReference type="Proteomes" id="UP001597163"/>
    </source>
</evidence>
<name>A0ABW3RAU4_9FLAO</name>
<reference evidence="2" key="1">
    <citation type="journal article" date="2019" name="Int. J. Syst. Evol. Microbiol.">
        <title>The Global Catalogue of Microorganisms (GCM) 10K type strain sequencing project: providing services to taxonomists for standard genome sequencing and annotation.</title>
        <authorList>
            <consortium name="The Broad Institute Genomics Platform"/>
            <consortium name="The Broad Institute Genome Sequencing Center for Infectious Disease"/>
            <person name="Wu L."/>
            <person name="Ma J."/>
        </authorList>
    </citation>
    <scope>NUCLEOTIDE SEQUENCE [LARGE SCALE GENOMIC DNA]</scope>
    <source>
        <strain evidence="2">CCUG 63246</strain>
    </source>
</reference>
<organism evidence="1 2">
    <name type="scientific">Hwangdonia seohaensis</name>
    <dbReference type="NCBI Taxonomy" id="1240727"/>
    <lineage>
        <taxon>Bacteria</taxon>
        <taxon>Pseudomonadati</taxon>
        <taxon>Bacteroidota</taxon>
        <taxon>Flavobacteriia</taxon>
        <taxon>Flavobacteriales</taxon>
        <taxon>Flavobacteriaceae</taxon>
        <taxon>Hwangdonia</taxon>
    </lineage>
</organism>
<sequence>MIKLNKIKISHDGKRIIYDYSISPELENYFNKNNPLYIEYDTDISKVPDSIIVIPFLANFIPIAWFSGFSIQVEEVDDVFMIALKNIKKEFEILYPNVDFSRSKIYTNTVVKNNIKGPFKQAILFSGGADAYATFFRHYQKKPDLITIQGADVEIDNSSQWERILQINKEEAILTDYRNLYIKSNLITFYSNEVNQILPSTNWWSTIQHGLALTGILAPLAIINKYNYVYIASSYTEKFKIPWGSTPEIDNKIKWADTTVVHDAYELNRIDKIALIIETSKQIGKTINLRVCYSIFNDKINCGRCEKCCRTIIALTLLNANPNDYGFITSEKIYNNILKIFEHGFKSKGVRYFWSEILQKLKERDVFYVYNDLENEKSLLLKIENQITENLKKEILVDSKIMSLKKKMINKFPKLFKFYVKFRIKNIE</sequence>
<evidence type="ECO:0000313" key="1">
    <source>
        <dbReference type="EMBL" id="MFD1162230.1"/>
    </source>
</evidence>
<evidence type="ECO:0008006" key="3">
    <source>
        <dbReference type="Google" id="ProtNLM"/>
    </source>
</evidence>
<keyword evidence="2" id="KW-1185">Reference proteome</keyword>
<dbReference type="RefSeq" id="WP_311938386.1">
    <property type="nucleotide sequence ID" value="NZ_JAVSCK010000002.1"/>
</dbReference>
<dbReference type="Proteomes" id="UP001597163">
    <property type="component" value="Unassembled WGS sequence"/>
</dbReference>
<dbReference type="EMBL" id="JBHTLJ010000002">
    <property type="protein sequence ID" value="MFD1162230.1"/>
    <property type="molecule type" value="Genomic_DNA"/>
</dbReference>
<gene>
    <name evidence="1" type="ORF">ACFQ2E_07365</name>
</gene>
<proteinExistence type="predicted"/>
<comment type="caution">
    <text evidence="1">The sequence shown here is derived from an EMBL/GenBank/DDBJ whole genome shotgun (WGS) entry which is preliminary data.</text>
</comment>
<accession>A0ABW3RAU4</accession>
<protein>
    <recommendedName>
        <fullName evidence="3">7-cyano-7-deazaguanine synthase</fullName>
    </recommendedName>
</protein>